<name>A0A133P3D5_GARVA</name>
<dbReference type="Proteomes" id="UP000070687">
    <property type="component" value="Unassembled WGS sequence"/>
</dbReference>
<accession>A0A133P3D5</accession>
<evidence type="ECO:0000313" key="1">
    <source>
        <dbReference type="EMBL" id="KXA23005.1"/>
    </source>
</evidence>
<protein>
    <submittedName>
        <fullName evidence="1">Uncharacterized protein</fullName>
    </submittedName>
</protein>
<dbReference type="EMBL" id="LRQB01000003">
    <property type="protein sequence ID" value="KXA23005.1"/>
    <property type="molecule type" value="Genomic_DNA"/>
</dbReference>
<comment type="caution">
    <text evidence="1">The sequence shown here is derived from an EMBL/GenBank/DDBJ whole genome shotgun (WGS) entry which is preliminary data.</text>
</comment>
<dbReference type="AlphaFoldDB" id="A0A133P3D5"/>
<dbReference type="PATRIC" id="fig|2702.100.peg.32"/>
<evidence type="ECO:0000313" key="2">
    <source>
        <dbReference type="Proteomes" id="UP000070687"/>
    </source>
</evidence>
<gene>
    <name evidence="1" type="ORF">HMPREF3208_00034</name>
</gene>
<organism evidence="1 2">
    <name type="scientific">Gardnerella vaginalis</name>
    <dbReference type="NCBI Taxonomy" id="2702"/>
    <lineage>
        <taxon>Bacteria</taxon>
        <taxon>Bacillati</taxon>
        <taxon>Actinomycetota</taxon>
        <taxon>Actinomycetes</taxon>
        <taxon>Bifidobacteriales</taxon>
        <taxon>Bifidobacteriaceae</taxon>
        <taxon>Gardnerella</taxon>
    </lineage>
</organism>
<reference evidence="1 2" key="1">
    <citation type="submission" date="2016-01" db="EMBL/GenBank/DDBJ databases">
        <authorList>
            <person name="Oliw E.H."/>
        </authorList>
    </citation>
    <scope>NUCLEOTIDE SEQUENCE [LARGE SCALE GENOMIC DNA]</scope>
    <source>
        <strain evidence="1 2">PSS_7772B</strain>
    </source>
</reference>
<sequence>MEGGSSDMLEPSFCMLSCECYLRYYFLFSIRNNMMLRAKVSGFL</sequence>
<proteinExistence type="predicted"/>